<dbReference type="Proteomes" id="UP000087171">
    <property type="component" value="Chromosome Ca6"/>
</dbReference>
<organism evidence="2 3">
    <name type="scientific">Cicer arietinum</name>
    <name type="common">Chickpea</name>
    <name type="synonym">Garbanzo</name>
    <dbReference type="NCBI Taxonomy" id="3827"/>
    <lineage>
        <taxon>Eukaryota</taxon>
        <taxon>Viridiplantae</taxon>
        <taxon>Streptophyta</taxon>
        <taxon>Embryophyta</taxon>
        <taxon>Tracheophyta</taxon>
        <taxon>Spermatophyta</taxon>
        <taxon>Magnoliopsida</taxon>
        <taxon>eudicotyledons</taxon>
        <taxon>Gunneridae</taxon>
        <taxon>Pentapetalae</taxon>
        <taxon>rosids</taxon>
        <taxon>fabids</taxon>
        <taxon>Fabales</taxon>
        <taxon>Fabaceae</taxon>
        <taxon>Papilionoideae</taxon>
        <taxon>50 kb inversion clade</taxon>
        <taxon>NPAAA clade</taxon>
        <taxon>Hologalegina</taxon>
        <taxon>IRL clade</taxon>
        <taxon>Cicereae</taxon>
        <taxon>Cicer</taxon>
    </lineage>
</organism>
<reference evidence="2" key="1">
    <citation type="journal article" date="2013" name="Nat. Biotechnol.">
        <title>Draft genome sequence of chickpea (Cicer arietinum) provides a resource for trait improvement.</title>
        <authorList>
            <person name="Varshney R.K."/>
            <person name="Song C."/>
            <person name="Saxena R.K."/>
            <person name="Azam S."/>
            <person name="Yu S."/>
            <person name="Sharpe A.G."/>
            <person name="Cannon S."/>
            <person name="Baek J."/>
            <person name="Rosen B.D."/>
            <person name="Tar'an B."/>
            <person name="Millan T."/>
            <person name="Zhang X."/>
            <person name="Ramsay L.D."/>
            <person name="Iwata A."/>
            <person name="Wang Y."/>
            <person name="Nelson W."/>
            <person name="Farmer A.D."/>
            <person name="Gaur P.M."/>
            <person name="Soderlund C."/>
            <person name="Penmetsa R.V."/>
            <person name="Xu C."/>
            <person name="Bharti A.K."/>
            <person name="He W."/>
            <person name="Winter P."/>
            <person name="Zhao S."/>
            <person name="Hane J.K."/>
            <person name="Carrasquilla-Garcia N."/>
            <person name="Condie J.A."/>
            <person name="Upadhyaya H.D."/>
            <person name="Luo M.C."/>
            <person name="Thudi M."/>
            <person name="Gowda C.L."/>
            <person name="Singh N.P."/>
            <person name="Lichtenzveig J."/>
            <person name="Gali K.K."/>
            <person name="Rubio J."/>
            <person name="Nadarajan N."/>
            <person name="Dolezel J."/>
            <person name="Bansal K.C."/>
            <person name="Xu X."/>
            <person name="Edwards D."/>
            <person name="Zhang G."/>
            <person name="Kahl G."/>
            <person name="Gil J."/>
            <person name="Singh K.B."/>
            <person name="Datta S.K."/>
            <person name="Jackson S.A."/>
            <person name="Wang J."/>
            <person name="Cook D.R."/>
        </authorList>
    </citation>
    <scope>NUCLEOTIDE SEQUENCE [LARGE SCALE GENOMIC DNA]</scope>
    <source>
        <strain evidence="2">cv. CDC Frontier</strain>
    </source>
</reference>
<feature type="compositionally biased region" description="Polar residues" evidence="1">
    <location>
        <begin position="565"/>
        <end position="584"/>
    </location>
</feature>
<dbReference type="GeneID" id="101497987"/>
<dbReference type="STRING" id="3827.A0A1S2YMY3"/>
<dbReference type="KEGG" id="cam:101497987"/>
<proteinExistence type="predicted"/>
<dbReference type="OrthoDB" id="775914at2759"/>
<feature type="region of interest" description="Disordered" evidence="1">
    <location>
        <begin position="486"/>
        <end position="505"/>
    </location>
</feature>
<dbReference type="AlphaFoldDB" id="A0A1S2YMY3"/>
<feature type="region of interest" description="Disordered" evidence="1">
    <location>
        <begin position="190"/>
        <end position="210"/>
    </location>
</feature>
<feature type="region of interest" description="Disordered" evidence="1">
    <location>
        <begin position="564"/>
        <end position="600"/>
    </location>
</feature>
<reference evidence="3" key="2">
    <citation type="submission" date="2025-08" db="UniProtKB">
        <authorList>
            <consortium name="RefSeq"/>
        </authorList>
    </citation>
    <scope>IDENTIFICATION</scope>
    <source>
        <tissue evidence="3">Etiolated seedlings</tissue>
    </source>
</reference>
<evidence type="ECO:0000313" key="2">
    <source>
        <dbReference type="Proteomes" id="UP000087171"/>
    </source>
</evidence>
<sequence>MELRRCGNLHYIQAIKGGLVTKVLNVSRGQPKLKFKDITDLNEGFLFDNVKAVRSCIDVMKKGIVKIEPEFWESDAHDGDNQRINNLDDDDDDDDDDFATLTLKQIKESCKTRKRKRSQGFNSSKTKIEDYMEKQPMEEDDPEFTETLSNLRTKLSKNMKSKKKKKCVKDPPISPQEIVLVDESEEILDGQEFSPSSGDSAGQEFSPSSGDSAALVEMNFECPENECFNGPDDFSSRENKDAKITLEGNSNNELNYKRKEIFDFVPLRMMKPSSCDIVISNPDLSSNQSTNFLAIAFEDHSNSDIHDNHLDDDIDIPVSSPKVASHKDFNYRGLEFRDDITLLNDCSKDEYTAGAEVQDKPCSTIEHELKPDGYLVCRSDDSPEYVEKQSFASECDDDNDTPVSPSKVASHKDLDCLGPEFKDDNTSPDECTAGAEVQDKLFSTIDHGLNSDECLVHCSDGSPEYEEKQSFVSVYNDDERIHVSEASDELTSWNEHEGSPKLHGPERLLSTRKAISPSSQEKLCKAMESIDINHKNNLKCKGELPFTKSTDKNGDAVGLKDITRTGVTNKPNKVRVTSKTSRNGSNLKSVSKTSNSSRSATRLGCSTLQNCSKSAIAFSKQQMHDAECLTMKLTKELKSMKDIMDDMLRSEFCLNTSLRYKVNEARMAVKKATKAEEGAKRWLSFMTRDCNRFCKIMNLADSSSSTPQDVVSPPQDAKRKEKKIAFADEAGGRLCQVRFYDEEGEGQLSEST</sequence>
<gene>
    <name evidence="3" type="primary">LOC101497987</name>
</gene>
<keyword evidence="2" id="KW-1185">Reference proteome</keyword>
<evidence type="ECO:0000313" key="3">
    <source>
        <dbReference type="RefSeq" id="XP_004507196.1"/>
    </source>
</evidence>
<feature type="compositionally biased region" description="Basic and acidic residues" evidence="1">
    <location>
        <begin position="494"/>
        <end position="505"/>
    </location>
</feature>
<dbReference type="eggNOG" id="ENOG502QVTI">
    <property type="taxonomic scope" value="Eukaryota"/>
</dbReference>
<accession>A0A1S2YMY3</accession>
<name>A0A1S2YMY3_CICAR</name>
<dbReference type="PaxDb" id="3827-XP_004507196.1"/>
<feature type="region of interest" description="Disordered" evidence="1">
    <location>
        <begin position="702"/>
        <end position="721"/>
    </location>
</feature>
<dbReference type="RefSeq" id="XP_004507196.1">
    <property type="nucleotide sequence ID" value="XM_004507139.3"/>
</dbReference>
<dbReference type="PANTHER" id="PTHR34461:SF2">
    <property type="entry name" value="EXPRESSED PROTEIN"/>
    <property type="match status" value="1"/>
</dbReference>
<protein>
    <submittedName>
        <fullName evidence="3">Uncharacterized protein LOC101497987</fullName>
    </submittedName>
</protein>
<dbReference type="PANTHER" id="PTHR34461">
    <property type="entry name" value="EXPRESSED PROTEIN"/>
    <property type="match status" value="1"/>
</dbReference>
<evidence type="ECO:0000256" key="1">
    <source>
        <dbReference type="SAM" id="MobiDB-lite"/>
    </source>
</evidence>
<feature type="region of interest" description="Disordered" evidence="1">
    <location>
        <begin position="391"/>
        <end position="415"/>
    </location>
</feature>
<feature type="compositionally biased region" description="Polar residues" evidence="1">
    <location>
        <begin position="193"/>
        <end position="210"/>
    </location>
</feature>
<feature type="compositionally biased region" description="Low complexity" evidence="1">
    <location>
        <begin position="585"/>
        <end position="600"/>
    </location>
</feature>